<accession>A0ABY7VCI7</accession>
<dbReference type="Proteomes" id="UP001215231">
    <property type="component" value="Chromosome"/>
</dbReference>
<dbReference type="InterPro" id="IPR038556">
    <property type="entry name" value="TAC_Gp13-like_sf"/>
</dbReference>
<reference evidence="1 2" key="1">
    <citation type="journal article" date="2022" name="Mar. Drugs">
        <title>Bioassay-Guided Fractionation Leads to the Detection of Cholic Acid Generated by the Rare Thalassomonas sp.</title>
        <authorList>
            <person name="Pheiffer F."/>
            <person name="Schneider Y.K."/>
            <person name="Hansen E.H."/>
            <person name="Andersen J.H."/>
            <person name="Isaksson J."/>
            <person name="Busche T."/>
            <person name="R C."/>
            <person name="Kalinowski J."/>
            <person name="Zyl L.V."/>
            <person name="Trindade M."/>
        </authorList>
    </citation>
    <scope>NUCLEOTIDE SEQUENCE [LARGE SCALE GENOMIC DNA]</scope>
    <source>
        <strain evidence="1 2">A5K-61T</strain>
    </source>
</reference>
<evidence type="ECO:0000313" key="2">
    <source>
        <dbReference type="Proteomes" id="UP001215231"/>
    </source>
</evidence>
<protein>
    <recommendedName>
        <fullName evidence="3">Phage tail protein</fullName>
    </recommendedName>
</protein>
<gene>
    <name evidence="1" type="ORF">H3N35_24500</name>
</gene>
<dbReference type="Gene3D" id="3.30.2220.20">
    <property type="entry name" value="Phage tail assembly chaperone gp13-like"/>
    <property type="match status" value="1"/>
</dbReference>
<organism evidence="1 2">
    <name type="scientific">Thalassomonas haliotis</name>
    <dbReference type="NCBI Taxonomy" id="485448"/>
    <lineage>
        <taxon>Bacteria</taxon>
        <taxon>Pseudomonadati</taxon>
        <taxon>Pseudomonadota</taxon>
        <taxon>Gammaproteobacteria</taxon>
        <taxon>Alteromonadales</taxon>
        <taxon>Colwelliaceae</taxon>
        <taxon>Thalassomonas</taxon>
    </lineage>
</organism>
<evidence type="ECO:0000313" key="1">
    <source>
        <dbReference type="EMBL" id="WDE11344.1"/>
    </source>
</evidence>
<dbReference type="EMBL" id="CP059693">
    <property type="protein sequence ID" value="WDE11344.1"/>
    <property type="molecule type" value="Genomic_DNA"/>
</dbReference>
<evidence type="ECO:0008006" key="3">
    <source>
        <dbReference type="Google" id="ProtNLM"/>
    </source>
</evidence>
<name>A0ABY7VCI7_9GAMM</name>
<keyword evidence="2" id="KW-1185">Reference proteome</keyword>
<proteinExistence type="predicted"/>
<dbReference type="RefSeq" id="WP_274051498.1">
    <property type="nucleotide sequence ID" value="NZ_CP059693.1"/>
</dbReference>
<sequence>MSLLSREQILAAEDRASEVIEVPEWGGSVKIQMLSGGQREDYDRSMITAEGEINQNDFKTKLVSLSIVDENNKPMFSLKDVKALRAKSARALDRVFLAADKLSRVSMAALEESEKN</sequence>